<proteinExistence type="predicted"/>
<evidence type="ECO:0000256" key="1">
    <source>
        <dbReference type="SAM" id="MobiDB-lite"/>
    </source>
</evidence>
<dbReference type="EnsemblMetazoa" id="AALB001676-RA">
    <property type="protein sequence ID" value="AALB001676-PA"/>
    <property type="gene ID" value="AALB001676"/>
</dbReference>
<dbReference type="PANTHER" id="PTHR47331:SF1">
    <property type="entry name" value="GAG-LIKE PROTEIN"/>
    <property type="match status" value="1"/>
</dbReference>
<feature type="region of interest" description="Disordered" evidence="1">
    <location>
        <begin position="558"/>
        <end position="655"/>
    </location>
</feature>
<sequence>EFVEQKFKLIEQQLDEEEDDSISTESGRVAKWIERTNTAKADESQHGMARAIYTPGKSVEGDVTREIRQMRAELSRSQPVAQTAEKQELPAGYGDESPTWTLTKEQRAARQSLPRDLPVFSGDPSEWPTFISSFNFTTTACGYQPGENLMRLQRCLKGAAREAVEGRLLLPASVPSIINALKRRFGRPELLLDVLIERVRKAPTPRSYDLDSLISYGELAQTLCAHVQAAGMEDHLRNPMLVAELVEKLPAEYRMQWARLVRGETPSTLQTLAAFLDDITDDAISVTKTKKPEKHQARPNQRPERQYSHINTGRETTELKVKRLPCSVCQKIGHSATNCWKLQTLTVEERWKTIRQLQLCAHCLKRHKEPCRFKKDCPAEGCNEQHHPLLHHPATTRSESELSASHTAATDPTERATIFRTVPVVCHNGNKQIEAVAFIDEELFDVRNVATVKKLDLPNQPISNKAMRQEYQHLRHLPLDDYPQLKPALLIGLDYLRLVVPLEVVEGGKAEPIAARTRLGWCVYGGKATPHICNHSDILESNSGGRDEYNDETLHQSSCMAKQTSIPKKTGPTKSIKTEPREFETTDAQPSVRETNELVSHSGRKIKMKRFTDGKDEDSAQNRTPPKKELQMCRSKQSHRLLRRSASPKQVKLKR</sequence>
<dbReference type="Proteomes" id="UP000069272">
    <property type="component" value="Chromosome 2L"/>
</dbReference>
<evidence type="ECO:0008006" key="4">
    <source>
        <dbReference type="Google" id="ProtNLM"/>
    </source>
</evidence>
<dbReference type="AlphaFoldDB" id="A0A182F5D3"/>
<protein>
    <recommendedName>
        <fullName evidence="4">Peptidase aspartic putative domain-containing protein</fullName>
    </recommendedName>
</protein>
<dbReference type="VEuPathDB" id="VectorBase:AALB20_033075"/>
<organism evidence="2 3">
    <name type="scientific">Anopheles albimanus</name>
    <name type="common">New world malaria mosquito</name>
    <dbReference type="NCBI Taxonomy" id="7167"/>
    <lineage>
        <taxon>Eukaryota</taxon>
        <taxon>Metazoa</taxon>
        <taxon>Ecdysozoa</taxon>
        <taxon>Arthropoda</taxon>
        <taxon>Hexapoda</taxon>
        <taxon>Insecta</taxon>
        <taxon>Pterygota</taxon>
        <taxon>Neoptera</taxon>
        <taxon>Endopterygota</taxon>
        <taxon>Diptera</taxon>
        <taxon>Nematocera</taxon>
        <taxon>Culicoidea</taxon>
        <taxon>Culicidae</taxon>
        <taxon>Anophelinae</taxon>
        <taxon>Anopheles</taxon>
    </lineage>
</organism>
<dbReference type="STRING" id="7167.A0A182F5D3"/>
<dbReference type="VEuPathDB" id="VectorBase:AALB20_035725"/>
<evidence type="ECO:0000313" key="2">
    <source>
        <dbReference type="EnsemblMetazoa" id="AALB001676-PA"/>
    </source>
</evidence>
<feature type="compositionally biased region" description="Polar residues" evidence="1">
    <location>
        <begin position="558"/>
        <end position="575"/>
    </location>
</feature>
<dbReference type="InterPro" id="IPR005312">
    <property type="entry name" value="DUF1759"/>
</dbReference>
<feature type="compositionally biased region" description="Polar residues" evidence="1">
    <location>
        <begin position="586"/>
        <end position="599"/>
    </location>
</feature>
<accession>A0A182F5D3</accession>
<feature type="compositionally biased region" description="Basic and acidic residues" evidence="1">
    <location>
        <begin position="610"/>
        <end position="631"/>
    </location>
</feature>
<keyword evidence="3" id="KW-1185">Reference proteome</keyword>
<evidence type="ECO:0000313" key="3">
    <source>
        <dbReference type="Proteomes" id="UP000069272"/>
    </source>
</evidence>
<dbReference type="Pfam" id="PF03564">
    <property type="entry name" value="DUF1759"/>
    <property type="match status" value="1"/>
</dbReference>
<dbReference type="VEuPathDB" id="VectorBase:AALB001676"/>
<feature type="region of interest" description="Disordered" evidence="1">
    <location>
        <begin position="73"/>
        <end position="100"/>
    </location>
</feature>
<dbReference type="PANTHER" id="PTHR47331">
    <property type="entry name" value="PHD-TYPE DOMAIN-CONTAINING PROTEIN"/>
    <property type="match status" value="1"/>
</dbReference>
<reference evidence="2" key="2">
    <citation type="submission" date="2022-08" db="UniProtKB">
        <authorList>
            <consortium name="EnsemblMetazoa"/>
        </authorList>
    </citation>
    <scope>IDENTIFICATION</scope>
    <source>
        <strain evidence="2">STECLA/ALBI9_A</strain>
    </source>
</reference>
<name>A0A182F5D3_ANOAL</name>
<reference evidence="2 3" key="1">
    <citation type="journal article" date="2017" name="G3 (Bethesda)">
        <title>The Physical Genome Mapping of Anopheles albimanus Corrected Scaffold Misassemblies and Identified Interarm Rearrangements in Genus Anopheles.</title>
        <authorList>
            <person name="Artemov G.N."/>
            <person name="Peery A.N."/>
            <person name="Jiang X."/>
            <person name="Tu Z."/>
            <person name="Stegniy V.N."/>
            <person name="Sharakhova M.V."/>
            <person name="Sharakhov I.V."/>
        </authorList>
    </citation>
    <scope>NUCLEOTIDE SEQUENCE [LARGE SCALE GENOMIC DNA]</scope>
    <source>
        <strain evidence="2 3">ALBI9_A</strain>
    </source>
</reference>